<protein>
    <submittedName>
        <fullName evidence="7">Transmembrane protein 2</fullName>
    </submittedName>
</protein>
<name>A0AAD3N7E3_LATJO</name>
<gene>
    <name evidence="7" type="ORF">AKAME5_001822300</name>
</gene>
<dbReference type="PANTHER" id="PTHR15535">
    <property type="entry name" value="TRANSMEMBRANE PROTEIN 2-RELATED"/>
    <property type="match status" value="1"/>
</dbReference>
<evidence type="ECO:0000313" key="8">
    <source>
        <dbReference type="Proteomes" id="UP001279410"/>
    </source>
</evidence>
<feature type="domain" description="ILEI/PANDER" evidence="4">
    <location>
        <begin position="630"/>
        <end position="713"/>
    </location>
</feature>
<dbReference type="InterPro" id="IPR039477">
    <property type="entry name" value="ILEI/PANDER_dom"/>
</dbReference>
<dbReference type="InterPro" id="IPR055401">
    <property type="entry name" value="CEMIP_beta-hel_dom"/>
</dbReference>
<keyword evidence="1 2" id="KW-0430">Lectin</keyword>
<dbReference type="InterPro" id="IPR052252">
    <property type="entry name" value="CEMIP/CEMIP2"/>
</dbReference>
<keyword evidence="7" id="KW-0472">Membrane</keyword>
<dbReference type="InterPro" id="IPR055400">
    <property type="entry name" value="CEMIP_X"/>
</dbReference>
<organism evidence="7 8">
    <name type="scientific">Lates japonicus</name>
    <name type="common">Japanese lates</name>
    <dbReference type="NCBI Taxonomy" id="270547"/>
    <lineage>
        <taxon>Eukaryota</taxon>
        <taxon>Metazoa</taxon>
        <taxon>Chordata</taxon>
        <taxon>Craniata</taxon>
        <taxon>Vertebrata</taxon>
        <taxon>Euteleostomi</taxon>
        <taxon>Actinopterygii</taxon>
        <taxon>Neopterygii</taxon>
        <taxon>Teleostei</taxon>
        <taxon>Neoteleostei</taxon>
        <taxon>Acanthomorphata</taxon>
        <taxon>Carangaria</taxon>
        <taxon>Carangaria incertae sedis</taxon>
        <taxon>Centropomidae</taxon>
        <taxon>Lates</taxon>
    </lineage>
</organism>
<dbReference type="AlphaFoldDB" id="A0AAD3N7E3"/>
<evidence type="ECO:0000259" key="5">
    <source>
        <dbReference type="Pfam" id="PF24605"/>
    </source>
</evidence>
<dbReference type="GO" id="GO:0030246">
    <property type="term" value="F:carbohydrate binding"/>
    <property type="evidence" value="ECO:0007669"/>
    <property type="project" value="UniProtKB-UniRule"/>
</dbReference>
<dbReference type="EMBL" id="BRZM01000098">
    <property type="protein sequence ID" value="GLD66849.1"/>
    <property type="molecule type" value="Genomic_DNA"/>
</dbReference>
<evidence type="ECO:0000256" key="1">
    <source>
        <dbReference type="ARBA" id="ARBA00022734"/>
    </source>
</evidence>
<comment type="caution">
    <text evidence="7">The sequence shown here is derived from an EMBL/GenBank/DDBJ whole genome shotgun (WGS) entry which is preliminary data.</text>
</comment>
<feature type="domain" description="CEMIP" evidence="5">
    <location>
        <begin position="377"/>
        <end position="559"/>
    </location>
</feature>
<keyword evidence="7" id="KW-0812">Transmembrane</keyword>
<feature type="region of interest" description="Disordered" evidence="3">
    <location>
        <begin position="215"/>
        <end position="243"/>
    </location>
</feature>
<keyword evidence="8" id="KW-1185">Reference proteome</keyword>
<dbReference type="Pfam" id="PF24605">
    <property type="entry name" value="CEMIP_X"/>
    <property type="match status" value="1"/>
</dbReference>
<evidence type="ECO:0000256" key="2">
    <source>
        <dbReference type="PROSITE-ProRule" id="PRU01375"/>
    </source>
</evidence>
<reference evidence="7" key="1">
    <citation type="submission" date="2022-08" db="EMBL/GenBank/DDBJ databases">
        <title>Genome sequencing of akame (Lates japonicus).</title>
        <authorList>
            <person name="Hashiguchi Y."/>
            <person name="Takahashi H."/>
        </authorList>
    </citation>
    <scope>NUCLEOTIDE SEQUENCE</scope>
    <source>
        <strain evidence="7">Kochi</strain>
    </source>
</reference>
<evidence type="ECO:0000259" key="4">
    <source>
        <dbReference type="Pfam" id="PF15711"/>
    </source>
</evidence>
<dbReference type="Proteomes" id="UP001279410">
    <property type="component" value="Unassembled WGS sequence"/>
</dbReference>
<sequence length="768" mass="84505">MCGDVDQRGGYQEPTYVDGLSIHHSFSRCLTIHTTNGLLVKNLLAVSTFWIANPNNNLISNAAAGSQDAGIWFVFHSSSTGDSHGLVPETKAELTPLGIFYNNRVHSNFKAGLFIDKGVKTTNASAADPREYLCLDNSARFRPHQNADPSLPRVAAVIDSLISFKNNDLGAWIRGGDIVIQNSGFADNGVGLSFASDGSYPKDEGSSQEVKQSLFVGESQNRGTNGGQNKYWGVGGTDGKMRTLPRNRTFPIRGFQIYDGPVRLTQSTFRGYIPTPERYTSAVGFNLKNTWQLTPRNNLSQLSFHSTVGLRTFFGRPGQWFEENDLDGDKNSIFHDVDGSVTGYIDTYVGRADNYLIQHPGCVNVSRWSGVICSGRYAQVYVQTQGAPSLSLSISRDEYPAAPLVLRGINSQGALSQQYQPILMMSKSYTLHWSGPAPREVVLSLINFDKDDWVLVGVCYPSDTTFQIMADIYDRQSNTFDDITDYGTVSSLSELEKRPMERKYFFDRPVGLLWLYLRARHGRDGHSYCSVKGCERVKIMATTSSKQTCNCTAKAYPKYSKTPAAVVPMPALNTHPCKGCGAKQLVFSSEPWTFYLQTQIKSLSSKEQQRGDNSSFITVNDVTMPLSEPGYILVSVDACSGKVTKKTSFSKMDAKMEQYLKTGIPKRSIVLMATQGQPEGLVGVAPYLVSFGLAKAADLHSKESLALWGFQGGSSPPSWVSLRTGQGDDFMGLQERYLPLGLEAYGCTPPAAQRRKDLELLKKATGLQ</sequence>
<feature type="domain" description="CEMIP beta-helix" evidence="6">
    <location>
        <begin position="1"/>
        <end position="43"/>
    </location>
</feature>
<evidence type="ECO:0000313" key="7">
    <source>
        <dbReference type="EMBL" id="GLD66849.1"/>
    </source>
</evidence>
<accession>A0AAD3N7E3</accession>
<dbReference type="Pfam" id="PF24606">
    <property type="entry name" value="CEMIP_beta-hel"/>
    <property type="match status" value="2"/>
</dbReference>
<dbReference type="PROSITE" id="PS52031">
    <property type="entry name" value="GG_LECTIN"/>
    <property type="match status" value="1"/>
</dbReference>
<dbReference type="PANTHER" id="PTHR15535:SF26">
    <property type="entry name" value="CELL SURFACE HYALURONIDASE"/>
    <property type="match status" value="1"/>
</dbReference>
<proteinExistence type="predicted"/>
<evidence type="ECO:0000259" key="6">
    <source>
        <dbReference type="Pfam" id="PF24606"/>
    </source>
</evidence>
<evidence type="ECO:0000256" key="3">
    <source>
        <dbReference type="SAM" id="MobiDB-lite"/>
    </source>
</evidence>
<feature type="domain" description="CEMIP beta-helix" evidence="6">
    <location>
        <begin position="45"/>
        <end position="113"/>
    </location>
</feature>
<dbReference type="Pfam" id="PF15711">
    <property type="entry name" value="ILEI"/>
    <property type="match status" value="1"/>
</dbReference>